<dbReference type="NCBIfam" id="TIGR00331">
    <property type="entry name" value="hrcA"/>
    <property type="match status" value="1"/>
</dbReference>
<accession>A0AAT9LEK6</accession>
<sequence length="341" mass="38356">MILDERKAQILRAIVEDHVRTGLPVGSRAVARRYKLGISPATIRNEMADLEEMGYLDKPHTSSGRVPSDKGYRFYVDQLLPETGITPEESLFVESLFRSKIRDVVSLLKEVVRAVSEATSYLAFILGPDYETTTFKAIHLLPASFGKALVVIVSDAGFVESCLIDVPPMSREEMEYVSDMLSREICNVSLDKVTDRAHELLHKETSRYAEIIAQVIEFLRNMSSETETERLYMGGTANLLSQPEFRDINKVQDLLLAIENGSLIQNIISRRNRESDPAITIGQENETEVGRDLSIVYGVFKAGKSEGRIGLLGPKRMNYARAVAIVKLCEEKLNEFFSWDE</sequence>
<organism evidence="8">
    <name type="scientific">Candidatus Fermentithermobacillus carboniphilus</name>
    <dbReference type="NCBI Taxonomy" id="3085328"/>
    <lineage>
        <taxon>Bacteria</taxon>
        <taxon>Bacillati</taxon>
        <taxon>Bacillota</taxon>
        <taxon>Candidatus Fermentithermobacillia</taxon>
        <taxon>Candidatus Fermentithermobacillales</taxon>
        <taxon>Candidatus Fermentithermobacillaceae</taxon>
        <taxon>Candidatus Fermentithermobacillus</taxon>
    </lineage>
</organism>
<dbReference type="PANTHER" id="PTHR34824:SF1">
    <property type="entry name" value="HEAT-INDUCIBLE TRANSCRIPTION REPRESSOR HRCA"/>
    <property type="match status" value="1"/>
</dbReference>
<evidence type="ECO:0000256" key="4">
    <source>
        <dbReference type="ARBA" id="ARBA00023163"/>
    </source>
</evidence>
<reference evidence="8" key="1">
    <citation type="submission" date="2020-10" db="EMBL/GenBank/DDBJ databases">
        <authorList>
            <person name="Kadnikov V."/>
            <person name="Beletsky A.V."/>
            <person name="Mardanov A.V."/>
            <person name="Karnachuk O.V."/>
            <person name="Ravin N.V."/>
        </authorList>
    </citation>
    <scope>NUCLEOTIDE SEQUENCE</scope>
    <source>
        <strain evidence="8">Bu02</strain>
    </source>
</reference>
<comment type="similarity">
    <text evidence="6">Belongs to the HrcA family.</text>
</comment>
<dbReference type="GO" id="GO:0045892">
    <property type="term" value="P:negative regulation of DNA-templated transcription"/>
    <property type="evidence" value="ECO:0007669"/>
    <property type="project" value="UniProtKB-UniRule"/>
</dbReference>
<evidence type="ECO:0000256" key="3">
    <source>
        <dbReference type="ARBA" id="ARBA00023016"/>
    </source>
</evidence>
<dbReference type="InterPro" id="IPR036390">
    <property type="entry name" value="WH_DNA-bd_sf"/>
</dbReference>
<dbReference type="GO" id="GO:0003677">
    <property type="term" value="F:DNA binding"/>
    <property type="evidence" value="ECO:0007669"/>
    <property type="project" value="InterPro"/>
</dbReference>
<dbReference type="InterPro" id="IPR036388">
    <property type="entry name" value="WH-like_DNA-bd_sf"/>
</dbReference>
<evidence type="ECO:0000256" key="2">
    <source>
        <dbReference type="ARBA" id="ARBA00023015"/>
    </source>
</evidence>
<dbReference type="SUPFAM" id="SSF46785">
    <property type="entry name" value="Winged helix' DNA-binding domain"/>
    <property type="match status" value="1"/>
</dbReference>
<evidence type="ECO:0000256" key="5">
    <source>
        <dbReference type="ARBA" id="ARBA00055319"/>
    </source>
</evidence>
<dbReference type="FunFam" id="1.10.10.10:FF:000049">
    <property type="entry name" value="Heat-inducible transcription repressor HrcA"/>
    <property type="match status" value="1"/>
</dbReference>
<evidence type="ECO:0000313" key="8">
    <source>
        <dbReference type="EMBL" id="QUL99489.1"/>
    </source>
</evidence>
<dbReference type="InterPro" id="IPR021153">
    <property type="entry name" value="HrcA_C"/>
</dbReference>
<keyword evidence="3 6" id="KW-0346">Stress response</keyword>
<comment type="function">
    <text evidence="5 6">Negative regulator of class I heat shock genes (grpE-dnaK-dnaJ and groELS operons). Prevents heat-shock induction of these operons.</text>
</comment>
<keyword evidence="4 6" id="KW-0804">Transcription</keyword>
<dbReference type="InterPro" id="IPR029016">
    <property type="entry name" value="GAF-like_dom_sf"/>
</dbReference>
<reference evidence="8" key="2">
    <citation type="journal article" date="2023" name="Biology">
        <title>Prokaryotic Life Associated with Coal-Fire Gas Vents Revealed by Metagenomics.</title>
        <authorList>
            <person name="Kadnikov V.V."/>
            <person name="Mardanov A.V."/>
            <person name="Beletsky A.V."/>
            <person name="Karnachuk O.V."/>
            <person name="Ravin N.V."/>
        </authorList>
    </citation>
    <scope>NUCLEOTIDE SEQUENCE</scope>
    <source>
        <strain evidence="8">Bu02</strain>
    </source>
</reference>
<keyword evidence="1 6" id="KW-0678">Repressor</keyword>
<dbReference type="Pfam" id="PF01628">
    <property type="entry name" value="HrcA"/>
    <property type="match status" value="1"/>
</dbReference>
<dbReference type="Gene3D" id="1.10.10.10">
    <property type="entry name" value="Winged helix-like DNA-binding domain superfamily/Winged helix DNA-binding domain"/>
    <property type="match status" value="1"/>
</dbReference>
<dbReference type="AlphaFoldDB" id="A0AAT9LEK6"/>
<dbReference type="Gene3D" id="3.30.450.40">
    <property type="match status" value="1"/>
</dbReference>
<protein>
    <recommendedName>
        <fullName evidence="6">Heat-inducible transcription repressor HrcA</fullName>
    </recommendedName>
</protein>
<dbReference type="SUPFAM" id="SSF55781">
    <property type="entry name" value="GAF domain-like"/>
    <property type="match status" value="1"/>
</dbReference>
<dbReference type="InterPro" id="IPR002571">
    <property type="entry name" value="HrcA"/>
</dbReference>
<dbReference type="EMBL" id="CP062796">
    <property type="protein sequence ID" value="QUL99489.1"/>
    <property type="molecule type" value="Genomic_DNA"/>
</dbReference>
<dbReference type="InterPro" id="IPR023120">
    <property type="entry name" value="WHTH_transcript_rep_HrcA_IDD"/>
</dbReference>
<proteinExistence type="inferred from homology"/>
<dbReference type="HAMAP" id="MF_00081">
    <property type="entry name" value="HrcA"/>
    <property type="match status" value="1"/>
</dbReference>
<gene>
    <name evidence="6 8" type="primary">hrcA</name>
    <name evidence="8" type="ORF">IMF26_05485</name>
</gene>
<evidence type="ECO:0000256" key="6">
    <source>
        <dbReference type="HAMAP-Rule" id="MF_00081"/>
    </source>
</evidence>
<evidence type="ECO:0000259" key="7">
    <source>
        <dbReference type="Pfam" id="PF01628"/>
    </source>
</evidence>
<dbReference type="Gene3D" id="3.30.390.60">
    <property type="entry name" value="Heat-inducible transcription repressor hrca homolog, domain 3"/>
    <property type="match status" value="1"/>
</dbReference>
<dbReference type="PIRSF" id="PIRSF005485">
    <property type="entry name" value="HrcA"/>
    <property type="match status" value="1"/>
</dbReference>
<keyword evidence="2 6" id="KW-0805">Transcription regulation</keyword>
<evidence type="ECO:0000256" key="1">
    <source>
        <dbReference type="ARBA" id="ARBA00022491"/>
    </source>
</evidence>
<feature type="domain" description="Heat-inducible transcription repressor HrcA C-terminal" evidence="7">
    <location>
        <begin position="107"/>
        <end position="323"/>
    </location>
</feature>
<dbReference type="PANTHER" id="PTHR34824">
    <property type="entry name" value="HEAT-INDUCIBLE TRANSCRIPTION REPRESSOR HRCA"/>
    <property type="match status" value="1"/>
</dbReference>
<dbReference type="KEGG" id="fcz:IMF26_05485"/>
<name>A0AAT9LEK6_9FIRM</name>